<evidence type="ECO:0000313" key="1">
    <source>
        <dbReference type="EMBL" id="RHZ76609.1"/>
    </source>
</evidence>
<accession>A0A397IKT1</accession>
<dbReference type="Proteomes" id="UP000266861">
    <property type="component" value="Unassembled WGS sequence"/>
</dbReference>
<gene>
    <name evidence="1" type="ORF">Glove_195g18</name>
</gene>
<name>A0A397IKT1_9GLOM</name>
<dbReference type="EMBL" id="PQFF01000183">
    <property type="protein sequence ID" value="RHZ76609.1"/>
    <property type="molecule type" value="Genomic_DNA"/>
</dbReference>
<evidence type="ECO:0000313" key="2">
    <source>
        <dbReference type="Proteomes" id="UP000266861"/>
    </source>
</evidence>
<keyword evidence="2" id="KW-1185">Reference proteome</keyword>
<sequence>MNNDNINFMKTILLADYLKRIIYRQTEISILSGNDLQTVAFPPGPYKRDAEAVAFPPGPYKRDAEAVAFPPEP</sequence>
<comment type="caution">
    <text evidence="1">The sequence shown here is derived from an EMBL/GenBank/DDBJ whole genome shotgun (WGS) entry which is preliminary data.</text>
</comment>
<reference evidence="1 2" key="1">
    <citation type="submission" date="2018-08" db="EMBL/GenBank/DDBJ databases">
        <title>Genome and evolution of the arbuscular mycorrhizal fungus Diversispora epigaea (formerly Glomus versiforme) and its bacterial endosymbionts.</title>
        <authorList>
            <person name="Sun X."/>
            <person name="Fei Z."/>
            <person name="Harrison M."/>
        </authorList>
    </citation>
    <scope>NUCLEOTIDE SEQUENCE [LARGE SCALE GENOMIC DNA]</scope>
    <source>
        <strain evidence="1 2">IT104</strain>
    </source>
</reference>
<protein>
    <submittedName>
        <fullName evidence="1">Uncharacterized protein</fullName>
    </submittedName>
</protein>
<proteinExistence type="predicted"/>
<dbReference type="AlphaFoldDB" id="A0A397IKT1"/>
<organism evidence="1 2">
    <name type="scientific">Diversispora epigaea</name>
    <dbReference type="NCBI Taxonomy" id="1348612"/>
    <lineage>
        <taxon>Eukaryota</taxon>
        <taxon>Fungi</taxon>
        <taxon>Fungi incertae sedis</taxon>
        <taxon>Mucoromycota</taxon>
        <taxon>Glomeromycotina</taxon>
        <taxon>Glomeromycetes</taxon>
        <taxon>Diversisporales</taxon>
        <taxon>Diversisporaceae</taxon>
        <taxon>Diversispora</taxon>
    </lineage>
</organism>